<evidence type="ECO:0000313" key="5">
    <source>
        <dbReference type="Proteomes" id="UP001140560"/>
    </source>
</evidence>
<dbReference type="InterPro" id="IPR029058">
    <property type="entry name" value="AB_hydrolase_fold"/>
</dbReference>
<accession>A0A9W9CL43</accession>
<feature type="domain" description="Phospholipase/carboxylesterase/thioesterase" evidence="3">
    <location>
        <begin position="66"/>
        <end position="128"/>
    </location>
</feature>
<dbReference type="InterPro" id="IPR050565">
    <property type="entry name" value="LYPA1-2/EST-like"/>
</dbReference>
<proteinExistence type="inferred from homology"/>
<dbReference type="Pfam" id="PF02230">
    <property type="entry name" value="Abhydrolase_2"/>
    <property type="match status" value="1"/>
</dbReference>
<organism evidence="4 5">
    <name type="scientific">Neocucurbitaria cava</name>
    <dbReference type="NCBI Taxonomy" id="798079"/>
    <lineage>
        <taxon>Eukaryota</taxon>
        <taxon>Fungi</taxon>
        <taxon>Dikarya</taxon>
        <taxon>Ascomycota</taxon>
        <taxon>Pezizomycotina</taxon>
        <taxon>Dothideomycetes</taxon>
        <taxon>Pleosporomycetidae</taxon>
        <taxon>Pleosporales</taxon>
        <taxon>Pleosporineae</taxon>
        <taxon>Cucurbitariaceae</taxon>
        <taxon>Neocucurbitaria</taxon>
    </lineage>
</organism>
<gene>
    <name evidence="4" type="ORF">N0V83_006309</name>
</gene>
<sequence>MCGKGMSDVATGGEEQEEGASTEFEDMFEREDGDPKEEESNSEKAIGYLSEELQAERDKIVRTGPFSFESIPVFMGHGTEDEKVPIEIGRLAADFLDIIGVNIEWKEYEGLGHWYSSDMLRDVVRFLKGLDGWKDSTDESRTV</sequence>
<feature type="compositionally biased region" description="Acidic residues" evidence="2">
    <location>
        <begin position="14"/>
        <end position="37"/>
    </location>
</feature>
<protein>
    <recommendedName>
        <fullName evidence="3">Phospholipase/carboxylesterase/thioesterase domain-containing protein</fullName>
    </recommendedName>
</protein>
<dbReference type="Proteomes" id="UP001140560">
    <property type="component" value="Unassembled WGS sequence"/>
</dbReference>
<evidence type="ECO:0000313" key="4">
    <source>
        <dbReference type="EMBL" id="KAJ4369224.1"/>
    </source>
</evidence>
<dbReference type="OrthoDB" id="2418081at2759"/>
<feature type="region of interest" description="Disordered" evidence="2">
    <location>
        <begin position="1"/>
        <end position="46"/>
    </location>
</feature>
<dbReference type="GO" id="GO:0052689">
    <property type="term" value="F:carboxylic ester hydrolase activity"/>
    <property type="evidence" value="ECO:0007669"/>
    <property type="project" value="TreeGrafter"/>
</dbReference>
<dbReference type="Gene3D" id="3.40.50.1820">
    <property type="entry name" value="alpha/beta hydrolase"/>
    <property type="match status" value="1"/>
</dbReference>
<reference evidence="4" key="1">
    <citation type="submission" date="2022-10" db="EMBL/GenBank/DDBJ databases">
        <title>Tapping the CABI collections for fungal endophytes: first genome assemblies for Collariella, Neodidymelliopsis, Ascochyta clinopodiicola, Didymella pomorum, Didymosphaeria variabile, Neocosmospora piperis and Neocucurbitaria cava.</title>
        <authorList>
            <person name="Hill R."/>
        </authorList>
    </citation>
    <scope>NUCLEOTIDE SEQUENCE</scope>
    <source>
        <strain evidence="4">IMI 356814</strain>
    </source>
</reference>
<comment type="similarity">
    <text evidence="1">Belongs to the AB hydrolase superfamily. AB hydrolase 2 family.</text>
</comment>
<evidence type="ECO:0000259" key="3">
    <source>
        <dbReference type="Pfam" id="PF02230"/>
    </source>
</evidence>
<comment type="caution">
    <text evidence="4">The sequence shown here is derived from an EMBL/GenBank/DDBJ whole genome shotgun (WGS) entry which is preliminary data.</text>
</comment>
<dbReference type="EMBL" id="JAPEUY010000010">
    <property type="protein sequence ID" value="KAJ4369224.1"/>
    <property type="molecule type" value="Genomic_DNA"/>
</dbReference>
<keyword evidence="5" id="KW-1185">Reference proteome</keyword>
<dbReference type="AlphaFoldDB" id="A0A9W9CL43"/>
<dbReference type="InterPro" id="IPR003140">
    <property type="entry name" value="PLipase/COase/thioEstase"/>
</dbReference>
<dbReference type="SUPFAM" id="SSF53474">
    <property type="entry name" value="alpha/beta-Hydrolases"/>
    <property type="match status" value="1"/>
</dbReference>
<evidence type="ECO:0000256" key="2">
    <source>
        <dbReference type="SAM" id="MobiDB-lite"/>
    </source>
</evidence>
<dbReference type="GO" id="GO:0005737">
    <property type="term" value="C:cytoplasm"/>
    <property type="evidence" value="ECO:0007669"/>
    <property type="project" value="TreeGrafter"/>
</dbReference>
<evidence type="ECO:0000256" key="1">
    <source>
        <dbReference type="ARBA" id="ARBA00006499"/>
    </source>
</evidence>
<dbReference type="PANTHER" id="PTHR10655">
    <property type="entry name" value="LYSOPHOSPHOLIPASE-RELATED"/>
    <property type="match status" value="1"/>
</dbReference>
<dbReference type="PANTHER" id="PTHR10655:SF64">
    <property type="entry name" value="PHOSPHOLIPASE_CARBOXYLESTERASE_THIOESTERASE DOMAIN-CONTAINING PROTEIN"/>
    <property type="match status" value="1"/>
</dbReference>
<name>A0A9W9CL43_9PLEO</name>
<dbReference type="GO" id="GO:0008474">
    <property type="term" value="F:palmitoyl-(protein) hydrolase activity"/>
    <property type="evidence" value="ECO:0007669"/>
    <property type="project" value="TreeGrafter"/>
</dbReference>